<sequence length="91" mass="9580">MLYLFLALAWMLVSSGPGSPMVSQDALLLGRTLVADVATPTPTTTEREAPQPVGLGVVAALFCLFNLSSLALVGSIALKRYFDGINPDDGR</sequence>
<evidence type="ECO:0000313" key="2">
    <source>
        <dbReference type="EMBL" id="PDW03306.1"/>
    </source>
</evidence>
<proteinExistence type="predicted"/>
<evidence type="ECO:0000313" key="3">
    <source>
        <dbReference type="Proteomes" id="UP000220527"/>
    </source>
</evidence>
<dbReference type="EMBL" id="NQWI01000033">
    <property type="protein sequence ID" value="PDW03306.1"/>
    <property type="molecule type" value="Genomic_DNA"/>
</dbReference>
<name>A0A2A6RK94_9CHLR</name>
<gene>
    <name evidence="2" type="ORF">CJ255_09320</name>
</gene>
<comment type="caution">
    <text evidence="2">The sequence shown here is derived from an EMBL/GenBank/DDBJ whole genome shotgun (WGS) entry which is preliminary data.</text>
</comment>
<keyword evidence="1" id="KW-0472">Membrane</keyword>
<keyword evidence="1" id="KW-0812">Transmembrane</keyword>
<dbReference type="Proteomes" id="UP000220527">
    <property type="component" value="Unassembled WGS sequence"/>
</dbReference>
<keyword evidence="3" id="KW-1185">Reference proteome</keyword>
<keyword evidence="1" id="KW-1133">Transmembrane helix</keyword>
<protein>
    <submittedName>
        <fullName evidence="2">Uncharacterized protein</fullName>
    </submittedName>
</protein>
<dbReference type="AlphaFoldDB" id="A0A2A6RK94"/>
<accession>A0A2A6RK94</accession>
<reference evidence="3" key="1">
    <citation type="submission" date="2017-08" db="EMBL/GenBank/DDBJ databases">
        <authorList>
            <person name="Grouzdev D.S."/>
            <person name="Gaisin V.A."/>
            <person name="Rysina M.S."/>
            <person name="Gorlenko V.M."/>
        </authorList>
    </citation>
    <scope>NUCLEOTIDE SEQUENCE [LARGE SCALE GENOMIC DNA]</scope>
    <source>
        <strain evidence="3">Kir15-3F</strain>
    </source>
</reference>
<organism evidence="2 3">
    <name type="scientific">Candidatus Viridilinea mediisalina</name>
    <dbReference type="NCBI Taxonomy" id="2024553"/>
    <lineage>
        <taxon>Bacteria</taxon>
        <taxon>Bacillati</taxon>
        <taxon>Chloroflexota</taxon>
        <taxon>Chloroflexia</taxon>
        <taxon>Chloroflexales</taxon>
        <taxon>Chloroflexineae</taxon>
        <taxon>Oscillochloridaceae</taxon>
        <taxon>Candidatus Viridilinea</taxon>
    </lineage>
</organism>
<evidence type="ECO:0000256" key="1">
    <source>
        <dbReference type="SAM" id="Phobius"/>
    </source>
</evidence>
<feature type="transmembrane region" description="Helical" evidence="1">
    <location>
        <begin position="54"/>
        <end position="78"/>
    </location>
</feature>
<dbReference type="OrthoDB" id="164220at2"/>
<dbReference type="RefSeq" id="WP_097643834.1">
    <property type="nucleotide sequence ID" value="NZ_NQWI01000033.1"/>
</dbReference>